<evidence type="ECO:0000313" key="1">
    <source>
        <dbReference type="EMBL" id="MBP2706478.1"/>
    </source>
</evidence>
<dbReference type="Proteomes" id="UP000674234">
    <property type="component" value="Unassembled WGS sequence"/>
</dbReference>
<evidence type="ECO:0000313" key="2">
    <source>
        <dbReference type="Proteomes" id="UP000674234"/>
    </source>
</evidence>
<reference evidence="1" key="1">
    <citation type="submission" date="2021-02" db="EMBL/GenBank/DDBJ databases">
        <title>Draft genome sequence of Microbispora sp. RL4-1S isolated from rice leaves in Thailand.</title>
        <authorList>
            <person name="Muangham S."/>
            <person name="Duangmal K."/>
        </authorList>
    </citation>
    <scope>NUCLEOTIDE SEQUENCE</scope>
    <source>
        <strain evidence="1">RL4-1S</strain>
    </source>
</reference>
<organism evidence="1 2">
    <name type="scientific">Microbispora oryzae</name>
    <dbReference type="NCBI Taxonomy" id="2806554"/>
    <lineage>
        <taxon>Bacteria</taxon>
        <taxon>Bacillati</taxon>
        <taxon>Actinomycetota</taxon>
        <taxon>Actinomycetes</taxon>
        <taxon>Streptosporangiales</taxon>
        <taxon>Streptosporangiaceae</taxon>
        <taxon>Microbispora</taxon>
    </lineage>
</organism>
<keyword evidence="2" id="KW-1185">Reference proteome</keyword>
<gene>
    <name evidence="1" type="ORF">JOL79_21955</name>
</gene>
<sequence>MRLPQAPMRHVFVCFVLALSVLEAGLVACGAPGSAVAVGPPVFVLNFHHAEQGRSDQRPGDLVLSEFSAMTKVVWRTWGPTRATGSGKLTGVWCLPHCASRPYDATVTLSNVLAVRGKGYFTRYRVVADIPEEERRQADLAGVLPTP</sequence>
<dbReference type="RefSeq" id="WP_210157760.1">
    <property type="nucleotide sequence ID" value="NZ_JAFCNB010000012.1"/>
</dbReference>
<name>A0A940WK68_9ACTN</name>
<dbReference type="EMBL" id="JAFCNB010000012">
    <property type="protein sequence ID" value="MBP2706478.1"/>
    <property type="molecule type" value="Genomic_DNA"/>
</dbReference>
<proteinExistence type="predicted"/>
<accession>A0A940WK68</accession>
<dbReference type="AlphaFoldDB" id="A0A940WK68"/>
<comment type="caution">
    <text evidence="1">The sequence shown here is derived from an EMBL/GenBank/DDBJ whole genome shotgun (WGS) entry which is preliminary data.</text>
</comment>
<protein>
    <submittedName>
        <fullName evidence="1">Uncharacterized protein</fullName>
    </submittedName>
</protein>